<reference evidence="1" key="2">
    <citation type="submission" date="2011-02" db="EMBL/GenBank/DDBJ databases">
        <authorList>
            <person name="MacLean D."/>
        </authorList>
    </citation>
    <scope>NUCLEOTIDE SEQUENCE</scope>
</reference>
<dbReference type="HOGENOM" id="CLU_005726_4_0_1"/>
<accession>F0WKW4</accession>
<evidence type="ECO:0000313" key="1">
    <source>
        <dbReference type="EMBL" id="CCA21923.1"/>
    </source>
</evidence>
<gene>
    <name evidence="1" type="primary">AlNc14C138G7154</name>
    <name evidence="1" type="ORF">ALNC14_080660</name>
</gene>
<dbReference type="EMBL" id="FR824183">
    <property type="protein sequence ID" value="CCA21923.1"/>
    <property type="molecule type" value="Genomic_DNA"/>
</dbReference>
<proteinExistence type="predicted"/>
<dbReference type="PANTHER" id="PTHR35871:SF1">
    <property type="entry name" value="CXC1-LIKE CYSTEINE CLUSTER ASSOCIATED WITH KDZ TRANSPOSASES DOMAIN-CONTAINING PROTEIN"/>
    <property type="match status" value="1"/>
</dbReference>
<protein>
    <submittedName>
        <fullName evidence="1">Predicted protein putative</fullName>
    </submittedName>
</protein>
<dbReference type="PANTHER" id="PTHR35871">
    <property type="entry name" value="EXPRESSED PROTEIN"/>
    <property type="match status" value="1"/>
</dbReference>
<name>F0WKW4_9STRA</name>
<sequence length="179" mass="20175">MEAFESCMPFIGDGDKQLEETKIIWPKEVVRPLILVTHDESTFSAHDGLKRLWMPIGEQPLRKKGQGRSVRVSDFLTYATGHLELDEEKGNQYPDLPAEACVIINPGVQHDGGGQQKIFTHMFLIKRSQSLRLNFRECKPALFAFDNATSHNAFSLDALRANCMNLSSGGKQPKMRRTT</sequence>
<reference evidence="1" key="1">
    <citation type="journal article" date="2011" name="PLoS Biol.">
        <title>Gene gain and loss during evolution of obligate parasitism in the white rust pathogen of Arabidopsis thaliana.</title>
        <authorList>
            <person name="Kemen E."/>
            <person name="Gardiner A."/>
            <person name="Schultz-Larsen T."/>
            <person name="Kemen A.C."/>
            <person name="Balmuth A.L."/>
            <person name="Robert-Seilaniantz A."/>
            <person name="Bailey K."/>
            <person name="Holub E."/>
            <person name="Studholme D.J."/>
            <person name="Maclean D."/>
            <person name="Jones J.D."/>
        </authorList>
    </citation>
    <scope>NUCLEOTIDE SEQUENCE</scope>
</reference>
<organism evidence="1">
    <name type="scientific">Albugo laibachii Nc14</name>
    <dbReference type="NCBI Taxonomy" id="890382"/>
    <lineage>
        <taxon>Eukaryota</taxon>
        <taxon>Sar</taxon>
        <taxon>Stramenopiles</taxon>
        <taxon>Oomycota</taxon>
        <taxon>Peronosporomycetes</taxon>
        <taxon>Albuginales</taxon>
        <taxon>Albuginaceae</taxon>
        <taxon>Albugo</taxon>
    </lineage>
</organism>
<dbReference type="AlphaFoldDB" id="F0WKW4"/>